<dbReference type="PANTHER" id="PTHR43205">
    <property type="entry name" value="PROSTAGLANDIN REDUCTASE"/>
    <property type="match status" value="1"/>
</dbReference>
<keyword evidence="1" id="KW-0560">Oxidoreductase</keyword>
<dbReference type="Proteomes" id="UP000034291">
    <property type="component" value="Unassembled WGS sequence"/>
</dbReference>
<dbReference type="CDD" id="cd05288">
    <property type="entry name" value="PGDH"/>
    <property type="match status" value="1"/>
</dbReference>
<organism evidence="3 4">
    <name type="scientific">Aspergillus rambellii</name>
    <dbReference type="NCBI Taxonomy" id="308745"/>
    <lineage>
        <taxon>Eukaryota</taxon>
        <taxon>Fungi</taxon>
        <taxon>Dikarya</taxon>
        <taxon>Ascomycota</taxon>
        <taxon>Pezizomycotina</taxon>
        <taxon>Eurotiomycetes</taxon>
        <taxon>Eurotiomycetidae</taxon>
        <taxon>Eurotiales</taxon>
        <taxon>Aspergillaceae</taxon>
        <taxon>Aspergillus</taxon>
        <taxon>Aspergillus subgen. Nidulantes</taxon>
    </lineage>
</organism>
<sequence>MSSNKSLVFSKIPDGLPVADVHLKVLPGDCDYEHEPPQGGFIAKVLYASLDPSLRFQLVHPNSPREFPPLPIGSVLSSTSIVKVIRASQDSEFAPDEILCGNCPIQEYIVIDAGNAARFQRIQNPHNLDLKVFLGPLGPPGLTAYSAFYKIGEPKRGQTILVSAASGAVGQLVGQLALKEGLIVIGSAGTDEKVKILKEELGFPFAFNYKKVDILQEIKRVAPGGIDIYYDNVGGQQLEAAIHALNPCGRIVACGYASQYNSDPNEQYGIRNTGLLVGKRIIWRGFLVDIDGEEYKSAHQENVGRWLLDGSLKWIMSETHGIENAAHGLIELFRGDNKGKAILCMD</sequence>
<dbReference type="Gene3D" id="3.90.180.10">
    <property type="entry name" value="Medium-chain alcohol dehydrogenases, catalytic domain"/>
    <property type="match status" value="1"/>
</dbReference>
<dbReference type="InterPro" id="IPR045010">
    <property type="entry name" value="MDR_fam"/>
</dbReference>
<feature type="domain" description="Enoyl reductase (ER)" evidence="2">
    <location>
        <begin position="15"/>
        <end position="343"/>
    </location>
</feature>
<gene>
    <name evidence="3" type="ORF">ARAM_002400</name>
</gene>
<dbReference type="InterPro" id="IPR011032">
    <property type="entry name" value="GroES-like_sf"/>
</dbReference>
<dbReference type="Pfam" id="PF16884">
    <property type="entry name" value="ADH_N_2"/>
    <property type="match status" value="1"/>
</dbReference>
<proteinExistence type="predicted"/>
<evidence type="ECO:0000259" key="2">
    <source>
        <dbReference type="SMART" id="SM00829"/>
    </source>
</evidence>
<evidence type="ECO:0000256" key="1">
    <source>
        <dbReference type="ARBA" id="ARBA00023002"/>
    </source>
</evidence>
<dbReference type="InterPro" id="IPR041694">
    <property type="entry name" value="ADH_N_2"/>
</dbReference>
<name>A0A0F8VG11_9EURO</name>
<accession>A0A0F8VG11</accession>
<keyword evidence="4" id="KW-1185">Reference proteome</keyword>
<dbReference type="SMART" id="SM00829">
    <property type="entry name" value="PKS_ER"/>
    <property type="match status" value="1"/>
</dbReference>
<dbReference type="GO" id="GO:0016628">
    <property type="term" value="F:oxidoreductase activity, acting on the CH-CH group of donors, NAD or NADP as acceptor"/>
    <property type="evidence" value="ECO:0007669"/>
    <property type="project" value="InterPro"/>
</dbReference>
<dbReference type="FunFam" id="3.40.50.720:FF:000121">
    <property type="entry name" value="Prostaglandin reductase 2"/>
    <property type="match status" value="1"/>
</dbReference>
<dbReference type="SUPFAM" id="SSF51735">
    <property type="entry name" value="NAD(P)-binding Rossmann-fold domains"/>
    <property type="match status" value="1"/>
</dbReference>
<dbReference type="InterPro" id="IPR013149">
    <property type="entry name" value="ADH-like_C"/>
</dbReference>
<dbReference type="AlphaFoldDB" id="A0A0F8VG11"/>
<dbReference type="EMBL" id="JZBS01001586">
    <property type="protein sequence ID" value="KKK22066.1"/>
    <property type="molecule type" value="Genomic_DNA"/>
</dbReference>
<dbReference type="PANTHER" id="PTHR43205:SF7">
    <property type="entry name" value="PROSTAGLANDIN REDUCTASE 1"/>
    <property type="match status" value="1"/>
</dbReference>
<evidence type="ECO:0000313" key="4">
    <source>
        <dbReference type="Proteomes" id="UP000034291"/>
    </source>
</evidence>
<reference evidence="3 4" key="1">
    <citation type="submission" date="2015-02" db="EMBL/GenBank/DDBJ databases">
        <title>Draft Genome Sequences of Two Closely-Related Aflatoxigenic Aspergillus Species Obtained from the Cote d'Ivoire.</title>
        <authorList>
            <person name="Moore G.G."/>
            <person name="Beltz S.B."/>
            <person name="Mack B.M."/>
        </authorList>
    </citation>
    <scope>NUCLEOTIDE SEQUENCE [LARGE SCALE GENOMIC DNA]</scope>
    <source>
        <strain evidence="3 4">SRRC1468</strain>
    </source>
</reference>
<protein>
    <recommendedName>
        <fullName evidence="2">Enoyl reductase (ER) domain-containing protein</fullName>
    </recommendedName>
</protein>
<comment type="caution">
    <text evidence="3">The sequence shown here is derived from an EMBL/GenBank/DDBJ whole genome shotgun (WGS) entry which is preliminary data.</text>
</comment>
<dbReference type="Gene3D" id="3.40.50.720">
    <property type="entry name" value="NAD(P)-binding Rossmann-like Domain"/>
    <property type="match status" value="1"/>
</dbReference>
<dbReference type="InterPro" id="IPR036291">
    <property type="entry name" value="NAD(P)-bd_dom_sf"/>
</dbReference>
<evidence type="ECO:0000313" key="3">
    <source>
        <dbReference type="EMBL" id="KKK22066.1"/>
    </source>
</evidence>
<dbReference type="SUPFAM" id="SSF50129">
    <property type="entry name" value="GroES-like"/>
    <property type="match status" value="1"/>
</dbReference>
<dbReference type="InterPro" id="IPR020843">
    <property type="entry name" value="ER"/>
</dbReference>
<dbReference type="Pfam" id="PF00107">
    <property type="entry name" value="ADH_zinc_N"/>
    <property type="match status" value="1"/>
</dbReference>